<dbReference type="EMBL" id="JACJIA010000005">
    <property type="protein sequence ID" value="MBA8952489.1"/>
    <property type="molecule type" value="Genomic_DNA"/>
</dbReference>
<proteinExistence type="predicted"/>
<gene>
    <name evidence="2" type="ORF">HNR61_004135</name>
</gene>
<feature type="transmembrane region" description="Helical" evidence="1">
    <location>
        <begin position="52"/>
        <end position="71"/>
    </location>
</feature>
<organism evidence="2 3">
    <name type="scientific">Actinomadura namibiensis</name>
    <dbReference type="NCBI Taxonomy" id="182080"/>
    <lineage>
        <taxon>Bacteria</taxon>
        <taxon>Bacillati</taxon>
        <taxon>Actinomycetota</taxon>
        <taxon>Actinomycetes</taxon>
        <taxon>Streptosporangiales</taxon>
        <taxon>Thermomonosporaceae</taxon>
        <taxon>Actinomadura</taxon>
    </lineage>
</organism>
<evidence type="ECO:0000256" key="1">
    <source>
        <dbReference type="SAM" id="Phobius"/>
    </source>
</evidence>
<sequence>MNGPARWTPRLIIAIAVIHTVFAFVVKSDVWADIARAGVVAGIDGVPEREAALWFVYAGIGFLALGTLAARSVRATGRVPRQVAVYLVVIGGTMIVVDPASGGWLVLAAGLLAAWSRRAPHRPAGAQAAPDRTEPVTP</sequence>
<keyword evidence="1" id="KW-0472">Membrane</keyword>
<keyword evidence="1" id="KW-0812">Transmembrane</keyword>
<feature type="transmembrane region" description="Helical" evidence="1">
    <location>
        <begin position="83"/>
        <end position="115"/>
    </location>
</feature>
<keyword evidence="3" id="KW-1185">Reference proteome</keyword>
<dbReference type="Proteomes" id="UP000572680">
    <property type="component" value="Unassembled WGS sequence"/>
</dbReference>
<evidence type="ECO:0000313" key="2">
    <source>
        <dbReference type="EMBL" id="MBA8952489.1"/>
    </source>
</evidence>
<protein>
    <submittedName>
        <fullName evidence="2">Uncharacterized protein</fullName>
    </submittedName>
</protein>
<evidence type="ECO:0000313" key="3">
    <source>
        <dbReference type="Proteomes" id="UP000572680"/>
    </source>
</evidence>
<feature type="transmembrane region" description="Helical" evidence="1">
    <location>
        <begin position="12"/>
        <end position="32"/>
    </location>
</feature>
<dbReference type="Pfam" id="PF20064">
    <property type="entry name" value="DUF6463"/>
    <property type="match status" value="1"/>
</dbReference>
<dbReference type="InterPro" id="IPR045590">
    <property type="entry name" value="DUF6463"/>
</dbReference>
<name>A0A7W3LQP6_ACTNM</name>
<dbReference type="RefSeq" id="WP_182844782.1">
    <property type="nucleotide sequence ID" value="NZ_BAAALP010000051.1"/>
</dbReference>
<comment type="caution">
    <text evidence="2">The sequence shown here is derived from an EMBL/GenBank/DDBJ whole genome shotgun (WGS) entry which is preliminary data.</text>
</comment>
<accession>A0A7W3LQP6</accession>
<dbReference type="AlphaFoldDB" id="A0A7W3LQP6"/>
<keyword evidence="1" id="KW-1133">Transmembrane helix</keyword>
<reference evidence="2 3" key="1">
    <citation type="submission" date="2020-08" db="EMBL/GenBank/DDBJ databases">
        <title>Genomic Encyclopedia of Type Strains, Phase IV (KMG-IV): sequencing the most valuable type-strain genomes for metagenomic binning, comparative biology and taxonomic classification.</title>
        <authorList>
            <person name="Goeker M."/>
        </authorList>
    </citation>
    <scope>NUCLEOTIDE SEQUENCE [LARGE SCALE GENOMIC DNA]</scope>
    <source>
        <strain evidence="2 3">DSM 44197</strain>
    </source>
</reference>